<gene>
    <name evidence="1" type="ORF">EIN_113600</name>
</gene>
<reference evidence="1 2" key="1">
    <citation type="submission" date="2012-10" db="EMBL/GenBank/DDBJ databases">
        <authorList>
            <person name="Zafar N."/>
            <person name="Inman J."/>
            <person name="Hall N."/>
            <person name="Lorenzi H."/>
            <person name="Caler E."/>
        </authorList>
    </citation>
    <scope>NUCLEOTIDE SEQUENCE [LARGE SCALE GENOMIC DNA]</scope>
    <source>
        <strain evidence="1 2">IP1</strain>
    </source>
</reference>
<evidence type="ECO:0000313" key="1">
    <source>
        <dbReference type="EMBL" id="ELP86256.1"/>
    </source>
</evidence>
<dbReference type="Proteomes" id="UP000014680">
    <property type="component" value="Unassembled WGS sequence"/>
</dbReference>
<sequence length="143" mass="16608">MRHLVQPPEITTVTQMQQMPLVDPNTYYTNEGVVRFVRELVDQKITSGVETAERIITFLGQHLDIKTKGFCFSLFLSFVMEQANVQQQHAAAFTKILETFASLYLSPQEREEILGATSLRNPDVFHSNLLYFFLIRYKLKLYN</sequence>
<dbReference type="EMBL" id="KB207005">
    <property type="protein sequence ID" value="ELP86256.1"/>
    <property type="molecule type" value="Genomic_DNA"/>
</dbReference>
<dbReference type="RefSeq" id="XP_004185602.1">
    <property type="nucleotide sequence ID" value="XM_004185554.1"/>
</dbReference>
<accession>A0A0A1U174</accession>
<dbReference type="GeneID" id="14885204"/>
<dbReference type="AlphaFoldDB" id="A0A0A1U174"/>
<dbReference type="KEGG" id="eiv:EIN_113600"/>
<evidence type="ECO:0000313" key="2">
    <source>
        <dbReference type="Proteomes" id="UP000014680"/>
    </source>
</evidence>
<protein>
    <submittedName>
        <fullName evidence="1">Uncharacterized protein</fullName>
    </submittedName>
</protein>
<proteinExistence type="predicted"/>
<organism evidence="1 2">
    <name type="scientific">Entamoeba invadens IP1</name>
    <dbReference type="NCBI Taxonomy" id="370355"/>
    <lineage>
        <taxon>Eukaryota</taxon>
        <taxon>Amoebozoa</taxon>
        <taxon>Evosea</taxon>
        <taxon>Archamoebae</taxon>
        <taxon>Mastigamoebida</taxon>
        <taxon>Entamoebidae</taxon>
        <taxon>Entamoeba</taxon>
    </lineage>
</organism>
<name>A0A0A1U174_ENTIV</name>
<keyword evidence="2" id="KW-1185">Reference proteome</keyword>
<dbReference type="VEuPathDB" id="AmoebaDB:EIN_113600"/>